<dbReference type="Proteomes" id="UP000276506">
    <property type="component" value="Unassembled WGS sequence"/>
</dbReference>
<feature type="compositionally biased region" description="Polar residues" evidence="1">
    <location>
        <begin position="137"/>
        <end position="153"/>
    </location>
</feature>
<dbReference type="EMBL" id="RHQL01000010">
    <property type="protein sequence ID" value="RRV08898.1"/>
    <property type="molecule type" value="Genomic_DNA"/>
</dbReference>
<evidence type="ECO:0000256" key="1">
    <source>
        <dbReference type="SAM" id="MobiDB-lite"/>
    </source>
</evidence>
<keyword evidence="2" id="KW-0472">Membrane</keyword>
<feature type="transmembrane region" description="Helical" evidence="2">
    <location>
        <begin position="16"/>
        <end position="34"/>
    </location>
</feature>
<reference evidence="3 4" key="1">
    <citation type="submission" date="2018-10" db="EMBL/GenBank/DDBJ databases">
        <title>Transmission dynamics of multidrug resistant bacteria on intensive care unit surfaces.</title>
        <authorList>
            <person name="D'Souza A.W."/>
            <person name="Potter R.F."/>
            <person name="Wallace M."/>
            <person name="Shupe A."/>
            <person name="Patel S."/>
            <person name="Sun S."/>
            <person name="Gul D."/>
            <person name="Kwon J.H."/>
            <person name="Andleeb S."/>
            <person name="Burnham C.-A.D."/>
            <person name="Dantas G."/>
        </authorList>
    </citation>
    <scope>NUCLEOTIDE SEQUENCE [LARGE SCALE GENOMIC DNA]</scope>
    <source>
        <strain evidence="3 4">PX_177</strain>
    </source>
</reference>
<sequence length="505" mass="53456">MSSHGDAKPSGPKKNLLWIFAAVGLAGILYNNFFASSSDVKQERGQVPQAIEAGTNDINEITGQDKDAALVQFAKKLEAMTARLDRSERSREEDRKREESARLKQKQEAEANDRQLADAIAKLQTDLVDRTYDEINSIDTGAPSTPSVPSIQIPSGGLSFDGDFDLGSPFPSTSEQPATSTSPYGPNYTVLRPKNVNIDGANKPGAANSEPKLFGDISGPSTNSFTQAAARTDANMRNTLGRGNGTGAAAAVSPPVQTAEEIEQKRREDTVEINAFSFVEVTTLHGAACPIGANSPNSQSDGKPDARPIVLPARGVFKGPNGVVNDLGTIHLMGLCSGRRTSSSKTGRALIRIEQLSYWDAAGGPQMVPAVGYIVDMRDNEADVYGKLDKASGRTLALQSAAAAAAAYATTLSSAEFTNSSNVQNGVSSVTSQLTGSETKAAIAQGIGATFKEISDRFKAEADAARDAVLVEPGIKLRFVTELPIKVVKPLEPFDIDASMYDTLI</sequence>
<feature type="compositionally biased region" description="Polar residues" evidence="1">
    <location>
        <begin position="170"/>
        <end position="184"/>
    </location>
</feature>
<keyword evidence="2" id="KW-1133">Transmembrane helix</keyword>
<proteinExistence type="predicted"/>
<gene>
    <name evidence="3" type="ORF">EGJ28_16680</name>
</gene>
<evidence type="ECO:0000256" key="2">
    <source>
        <dbReference type="SAM" id="Phobius"/>
    </source>
</evidence>
<feature type="region of interest" description="Disordered" evidence="1">
    <location>
        <begin position="137"/>
        <end position="221"/>
    </location>
</feature>
<protein>
    <submittedName>
        <fullName evidence="3">Conjugal transfer protein TraB</fullName>
    </submittedName>
</protein>
<feature type="region of interest" description="Disordered" evidence="1">
    <location>
        <begin position="83"/>
        <end position="113"/>
    </location>
</feature>
<feature type="compositionally biased region" description="Low complexity" evidence="1">
    <location>
        <begin position="155"/>
        <end position="168"/>
    </location>
</feature>
<comment type="caution">
    <text evidence="3">The sequence shown here is derived from an EMBL/GenBank/DDBJ whole genome shotgun (WGS) entry which is preliminary data.</text>
</comment>
<evidence type="ECO:0000313" key="3">
    <source>
        <dbReference type="EMBL" id="RRV08898.1"/>
    </source>
</evidence>
<organism evidence="3 4">
    <name type="scientific">Stutzerimonas xanthomarina</name>
    <dbReference type="NCBI Taxonomy" id="271420"/>
    <lineage>
        <taxon>Bacteria</taxon>
        <taxon>Pseudomonadati</taxon>
        <taxon>Pseudomonadota</taxon>
        <taxon>Gammaproteobacteria</taxon>
        <taxon>Pseudomonadales</taxon>
        <taxon>Pseudomonadaceae</taxon>
        <taxon>Stutzerimonas</taxon>
    </lineage>
</organism>
<dbReference type="RefSeq" id="WP_125877997.1">
    <property type="nucleotide sequence ID" value="NZ_RHQL01000010.1"/>
</dbReference>
<evidence type="ECO:0000313" key="4">
    <source>
        <dbReference type="Proteomes" id="UP000276506"/>
    </source>
</evidence>
<dbReference type="AlphaFoldDB" id="A0A427DYQ3"/>
<keyword evidence="2" id="KW-0812">Transmembrane</keyword>
<name>A0A427DYQ3_9GAMM</name>
<accession>A0A427DYQ3</accession>